<dbReference type="Gene3D" id="6.10.340.10">
    <property type="match status" value="1"/>
</dbReference>
<gene>
    <name evidence="9" type="ordered locus">Plav_0305</name>
</gene>
<evidence type="ECO:0000256" key="4">
    <source>
        <dbReference type="ARBA" id="ARBA00022679"/>
    </source>
</evidence>
<keyword evidence="7" id="KW-1133">Transmembrane helix</keyword>
<dbReference type="EMBL" id="CP000774">
    <property type="protein sequence ID" value="ABS61928.1"/>
    <property type="molecule type" value="Genomic_DNA"/>
</dbReference>
<dbReference type="PANTHER" id="PTHR44936:SF9">
    <property type="entry name" value="SENSOR PROTEIN CREC"/>
    <property type="match status" value="1"/>
</dbReference>
<keyword evidence="10" id="KW-1185">Reference proteome</keyword>
<organism evidence="9 10">
    <name type="scientific">Parvibaculum lavamentivorans (strain DS-1 / DSM 13023 / NCIMB 13966)</name>
    <dbReference type="NCBI Taxonomy" id="402881"/>
    <lineage>
        <taxon>Bacteria</taxon>
        <taxon>Pseudomonadati</taxon>
        <taxon>Pseudomonadota</taxon>
        <taxon>Alphaproteobacteria</taxon>
        <taxon>Hyphomicrobiales</taxon>
        <taxon>Parvibaculaceae</taxon>
        <taxon>Parvibaculum</taxon>
    </lineage>
</organism>
<dbReference type="InterPro" id="IPR050980">
    <property type="entry name" value="2C_sensor_his_kinase"/>
</dbReference>
<protein>
    <recommendedName>
        <fullName evidence="2">histidine kinase</fullName>
        <ecNumber evidence="2">2.7.13.3</ecNumber>
    </recommendedName>
</protein>
<dbReference type="InterPro" id="IPR036890">
    <property type="entry name" value="HATPase_C_sf"/>
</dbReference>
<keyword evidence="4" id="KW-0808">Transferase</keyword>
<dbReference type="AlphaFoldDB" id="A7HPU5"/>
<reference evidence="9 10" key="1">
    <citation type="journal article" date="2011" name="Stand. Genomic Sci.">
        <title>Complete genome sequence of Parvibaculum lavamentivorans type strain (DS-1(T)).</title>
        <authorList>
            <person name="Schleheck D."/>
            <person name="Weiss M."/>
            <person name="Pitluck S."/>
            <person name="Bruce D."/>
            <person name="Land M.L."/>
            <person name="Han S."/>
            <person name="Saunders E."/>
            <person name="Tapia R."/>
            <person name="Detter C."/>
            <person name="Brettin T."/>
            <person name="Han J."/>
            <person name="Woyke T."/>
            <person name="Goodwin L."/>
            <person name="Pennacchio L."/>
            <person name="Nolan M."/>
            <person name="Cook A.M."/>
            <person name="Kjelleberg S."/>
            <person name="Thomas T."/>
        </authorList>
    </citation>
    <scope>NUCLEOTIDE SEQUENCE [LARGE SCALE GENOMIC DNA]</scope>
    <source>
        <strain evidence="10">DS-1 / DSM 13023 / NCIMB 13966</strain>
    </source>
</reference>
<dbReference type="HOGENOM" id="CLU_040271_0_0_5"/>
<dbReference type="InterPro" id="IPR005467">
    <property type="entry name" value="His_kinase_dom"/>
</dbReference>
<proteinExistence type="predicted"/>
<dbReference type="Proteomes" id="UP000006377">
    <property type="component" value="Chromosome"/>
</dbReference>
<dbReference type="InterPro" id="IPR036097">
    <property type="entry name" value="HisK_dim/P_sf"/>
</dbReference>
<dbReference type="Pfam" id="PF02518">
    <property type="entry name" value="HATPase_c"/>
    <property type="match status" value="1"/>
</dbReference>
<feature type="domain" description="Histidine kinase" evidence="8">
    <location>
        <begin position="272"/>
        <end position="484"/>
    </location>
</feature>
<keyword evidence="6" id="KW-0902">Two-component regulatory system</keyword>
<evidence type="ECO:0000256" key="2">
    <source>
        <dbReference type="ARBA" id="ARBA00012438"/>
    </source>
</evidence>
<dbReference type="SMART" id="SM00387">
    <property type="entry name" value="HATPase_c"/>
    <property type="match status" value="1"/>
</dbReference>
<dbReference type="InterPro" id="IPR003594">
    <property type="entry name" value="HATPase_dom"/>
</dbReference>
<evidence type="ECO:0000313" key="9">
    <source>
        <dbReference type="EMBL" id="ABS61928.1"/>
    </source>
</evidence>
<keyword evidence="7" id="KW-0472">Membrane</keyword>
<dbReference type="EC" id="2.7.13.3" evidence="2"/>
<dbReference type="STRING" id="402881.Plav_0305"/>
<evidence type="ECO:0000256" key="3">
    <source>
        <dbReference type="ARBA" id="ARBA00022553"/>
    </source>
</evidence>
<dbReference type="RefSeq" id="WP_011995219.1">
    <property type="nucleotide sequence ID" value="NC_009719.1"/>
</dbReference>
<name>A7HPU5_PARL1</name>
<dbReference type="Gene3D" id="3.30.565.10">
    <property type="entry name" value="Histidine kinase-like ATPase, C-terminal domain"/>
    <property type="match status" value="1"/>
</dbReference>
<dbReference type="PROSITE" id="PS50109">
    <property type="entry name" value="HIS_KIN"/>
    <property type="match status" value="1"/>
</dbReference>
<evidence type="ECO:0000256" key="5">
    <source>
        <dbReference type="ARBA" id="ARBA00022777"/>
    </source>
</evidence>
<dbReference type="KEGG" id="pla:Plav_0305"/>
<dbReference type="CDD" id="cd00075">
    <property type="entry name" value="HATPase"/>
    <property type="match status" value="1"/>
</dbReference>
<evidence type="ECO:0000256" key="7">
    <source>
        <dbReference type="SAM" id="Phobius"/>
    </source>
</evidence>
<dbReference type="PRINTS" id="PR00344">
    <property type="entry name" value="BCTRLSENSOR"/>
</dbReference>
<dbReference type="GO" id="GO:0000155">
    <property type="term" value="F:phosphorelay sensor kinase activity"/>
    <property type="evidence" value="ECO:0007669"/>
    <property type="project" value="InterPro"/>
</dbReference>
<evidence type="ECO:0000313" key="10">
    <source>
        <dbReference type="Proteomes" id="UP000006377"/>
    </source>
</evidence>
<evidence type="ECO:0000259" key="8">
    <source>
        <dbReference type="PROSITE" id="PS50109"/>
    </source>
</evidence>
<dbReference type="SUPFAM" id="SSF55874">
    <property type="entry name" value="ATPase domain of HSP90 chaperone/DNA topoisomerase II/histidine kinase"/>
    <property type="match status" value="1"/>
</dbReference>
<sequence>MRATAEGECRIGEGWWRRLSRPLRGSLSRRLLVLTILFVMLAEVLIFVPSVANFRLNWLDQRLAAAQIASLALEARPDNMVSPALREELLKNAQVYAVALRRDDARRLVLSEDMPPMVDTSFDLRDAMAMRLVMDAFETLLAGDGRIVLVTGNPHFGAGESIEIVLDETPLRRAMLRYSKNIFLLSFVISIITASLVFVVLHFVLVRPMRRITENMVAFRDNPEDARRVMAPSLRADEIGVAERELSVMQKEIRATLSQKAHLASLGVAVSKINHDLRNILASAQLISDRLGAVDDPTVQHLAPRLFASIDRAIDLCTNSLKFGRAEETAPQRRRIPLASFADEVAEAAWPDHELVRWVNDVPADLEVDADPDQLFRILLNLTRNAAQALTDGQAGHARGGEMRIAAHRAADHIHIDLSDTGPGLPAKAREHLFEPFSGGTRADGTGLGLAIAAELARMHGGHIELLKSDASGTTFRICIPDDAGTPHECAEAEGLAAAFPQRN</sequence>
<evidence type="ECO:0000256" key="1">
    <source>
        <dbReference type="ARBA" id="ARBA00000085"/>
    </source>
</evidence>
<dbReference type="PANTHER" id="PTHR44936">
    <property type="entry name" value="SENSOR PROTEIN CREC"/>
    <property type="match status" value="1"/>
</dbReference>
<accession>A7HPU5</accession>
<dbReference type="InterPro" id="IPR004358">
    <property type="entry name" value="Sig_transdc_His_kin-like_C"/>
</dbReference>
<comment type="catalytic activity">
    <reaction evidence="1">
        <text>ATP + protein L-histidine = ADP + protein N-phospho-L-histidine.</text>
        <dbReference type="EC" id="2.7.13.3"/>
    </reaction>
</comment>
<keyword evidence="3" id="KW-0597">Phosphoprotein</keyword>
<feature type="transmembrane region" description="Helical" evidence="7">
    <location>
        <begin position="182"/>
        <end position="205"/>
    </location>
</feature>
<evidence type="ECO:0000256" key="6">
    <source>
        <dbReference type="ARBA" id="ARBA00023012"/>
    </source>
</evidence>
<dbReference type="eggNOG" id="COG0642">
    <property type="taxonomic scope" value="Bacteria"/>
</dbReference>
<dbReference type="SUPFAM" id="SSF47384">
    <property type="entry name" value="Homodimeric domain of signal transducing histidine kinase"/>
    <property type="match status" value="1"/>
</dbReference>
<keyword evidence="5 9" id="KW-0418">Kinase</keyword>
<keyword evidence="7" id="KW-0812">Transmembrane</keyword>
<feature type="transmembrane region" description="Helical" evidence="7">
    <location>
        <begin position="31"/>
        <end position="52"/>
    </location>
</feature>